<protein>
    <submittedName>
        <fullName evidence="4">Uncharacterized protein</fullName>
    </submittedName>
</protein>
<dbReference type="KEGG" id="pno:SNOG_15166"/>
<dbReference type="Proteomes" id="UP000663193">
    <property type="component" value="Chromosome 8"/>
</dbReference>
<feature type="compositionally biased region" description="Acidic residues" evidence="1">
    <location>
        <begin position="157"/>
        <end position="167"/>
    </location>
</feature>
<name>A0A7U2F327_PHANO</name>
<proteinExistence type="predicted"/>
<evidence type="ECO:0000256" key="3">
    <source>
        <dbReference type="SAM" id="SignalP"/>
    </source>
</evidence>
<evidence type="ECO:0000313" key="4">
    <source>
        <dbReference type="EMBL" id="QRC97824.1"/>
    </source>
</evidence>
<gene>
    <name evidence="4" type="ORF">JI435_151660</name>
</gene>
<evidence type="ECO:0000256" key="1">
    <source>
        <dbReference type="SAM" id="MobiDB-lite"/>
    </source>
</evidence>
<feature type="region of interest" description="Disordered" evidence="1">
    <location>
        <begin position="103"/>
        <end position="134"/>
    </location>
</feature>
<keyword evidence="3" id="KW-0732">Signal</keyword>
<dbReference type="RefSeq" id="XP_001805329.1">
    <property type="nucleotide sequence ID" value="XM_001805277.1"/>
</dbReference>
<feature type="region of interest" description="Disordered" evidence="1">
    <location>
        <begin position="148"/>
        <end position="167"/>
    </location>
</feature>
<organism evidence="4 5">
    <name type="scientific">Phaeosphaeria nodorum (strain SN15 / ATCC MYA-4574 / FGSC 10173)</name>
    <name type="common">Glume blotch fungus</name>
    <name type="synonym">Parastagonospora nodorum</name>
    <dbReference type="NCBI Taxonomy" id="321614"/>
    <lineage>
        <taxon>Eukaryota</taxon>
        <taxon>Fungi</taxon>
        <taxon>Dikarya</taxon>
        <taxon>Ascomycota</taxon>
        <taxon>Pezizomycotina</taxon>
        <taxon>Dothideomycetes</taxon>
        <taxon>Pleosporomycetidae</taxon>
        <taxon>Pleosporales</taxon>
        <taxon>Pleosporineae</taxon>
        <taxon>Phaeosphaeriaceae</taxon>
        <taxon>Parastagonospora</taxon>
    </lineage>
</organism>
<keyword evidence="2" id="KW-1133">Transmembrane helix</keyword>
<keyword evidence="2" id="KW-0812">Transmembrane</keyword>
<keyword evidence="5" id="KW-1185">Reference proteome</keyword>
<feature type="signal peptide" evidence="3">
    <location>
        <begin position="1"/>
        <end position="27"/>
    </location>
</feature>
<feature type="transmembrane region" description="Helical" evidence="2">
    <location>
        <begin position="41"/>
        <end position="59"/>
    </location>
</feature>
<feature type="chain" id="PRO_5034842778" evidence="3">
    <location>
        <begin position="28"/>
        <end position="167"/>
    </location>
</feature>
<reference evidence="5" key="1">
    <citation type="journal article" date="2021" name="BMC Genomics">
        <title>Chromosome-level genome assembly and manually-curated proteome of model necrotroph Parastagonospora nodorum Sn15 reveals a genome-wide trove of candidate effector homologs, and redundancy of virulence-related functions within an accessory chromosome.</title>
        <authorList>
            <person name="Bertazzoni S."/>
            <person name="Jones D.A.B."/>
            <person name="Phan H.T."/>
            <person name="Tan K.-C."/>
            <person name="Hane J.K."/>
        </authorList>
    </citation>
    <scope>NUCLEOTIDE SEQUENCE [LARGE SCALE GENOMIC DNA]</scope>
    <source>
        <strain evidence="5">SN15 / ATCC MYA-4574 / FGSC 10173)</strain>
    </source>
</reference>
<keyword evidence="2" id="KW-0472">Membrane</keyword>
<dbReference type="AlphaFoldDB" id="A0A7U2F327"/>
<sequence>MHQPQLAPHTALPSTFLALLLTTLALTFVMPTPPTSITKTVVIFLAILAATLTGARYIITSPAEPENDAEFDFKDAIRRRRERGVLDEKRFKGVFGWGDERRLKRKGGKREDGGEEKREERKARAERRREKEVRRALKREFWPTRGQMLGASREVEEGVVEEDGDEE</sequence>
<evidence type="ECO:0000313" key="5">
    <source>
        <dbReference type="Proteomes" id="UP000663193"/>
    </source>
</evidence>
<evidence type="ECO:0000256" key="2">
    <source>
        <dbReference type="SAM" id="Phobius"/>
    </source>
</evidence>
<feature type="compositionally biased region" description="Basic and acidic residues" evidence="1">
    <location>
        <begin position="109"/>
        <end position="134"/>
    </location>
</feature>
<dbReference type="EMBL" id="CP069030">
    <property type="protein sequence ID" value="QRC97824.1"/>
    <property type="molecule type" value="Genomic_DNA"/>
</dbReference>
<dbReference type="VEuPathDB" id="FungiDB:JI435_151660"/>
<accession>A0A7U2F327</accession>